<dbReference type="AlphaFoldDB" id="A0A975MP96"/>
<evidence type="ECO:0000313" key="1">
    <source>
        <dbReference type="EMBL" id="QWF71521.1"/>
    </source>
</evidence>
<proteinExistence type="predicted"/>
<dbReference type="Proteomes" id="UP000676649">
    <property type="component" value="Chromosome"/>
</dbReference>
<name>A0A975MP96_9GAMM</name>
<dbReference type="KEGG" id="mpad:KEF85_03305"/>
<gene>
    <name evidence="1" type="ORF">KEF85_03305</name>
</gene>
<accession>A0A975MP96</accession>
<protein>
    <submittedName>
        <fullName evidence="1">Uncharacterized protein</fullName>
    </submittedName>
</protein>
<dbReference type="RefSeq" id="WP_215583304.1">
    <property type="nucleotide sequence ID" value="NZ_CP073754.1"/>
</dbReference>
<reference evidence="1" key="1">
    <citation type="submission" date="2021-04" db="EMBL/GenBank/DDBJ databases">
        <title>Draft genome sequence data of methanotrophic Methylovulum sp. strain S1L and Methylomonas sp. strain S2AM isolated from boreal lake water columns.</title>
        <authorList>
            <person name="Rissanen A.J."/>
            <person name="Mangayil R."/>
            <person name="Svenning M.M."/>
            <person name="Khanongnuch R."/>
        </authorList>
    </citation>
    <scope>NUCLEOTIDE SEQUENCE</scope>
    <source>
        <strain evidence="1">S2AM</strain>
    </source>
</reference>
<evidence type="ECO:0000313" key="2">
    <source>
        <dbReference type="Proteomes" id="UP000676649"/>
    </source>
</evidence>
<keyword evidence="2" id="KW-1185">Reference proteome</keyword>
<organism evidence="1 2">
    <name type="scientific">Methylomonas paludis</name>
    <dbReference type="NCBI Taxonomy" id="1173101"/>
    <lineage>
        <taxon>Bacteria</taxon>
        <taxon>Pseudomonadati</taxon>
        <taxon>Pseudomonadota</taxon>
        <taxon>Gammaproteobacteria</taxon>
        <taxon>Methylococcales</taxon>
        <taxon>Methylococcaceae</taxon>
        <taxon>Methylomonas</taxon>
    </lineage>
</organism>
<sequence length="47" mass="5517">MSVKDLYRDALFMFPGEQNINLLPFRTLICADRRDSLPIKEFPAIIF</sequence>
<dbReference type="EMBL" id="CP073754">
    <property type="protein sequence ID" value="QWF71521.1"/>
    <property type="molecule type" value="Genomic_DNA"/>
</dbReference>